<dbReference type="InterPro" id="IPR004125">
    <property type="entry name" value="Signal_recog_particle_SRP54_M"/>
</dbReference>
<dbReference type="Gene3D" id="1.10.260.30">
    <property type="entry name" value="Signal recognition particle, SRP54 subunit, M-domain"/>
    <property type="match status" value="1"/>
</dbReference>
<name>A0AAI8AMW1_MESHY</name>
<keyword evidence="8 10" id="KW-0687">Ribonucleoprotein</keyword>
<comment type="catalytic activity">
    <reaction evidence="9 10">
        <text>GTP + H2O = GDP + phosphate + H(+)</text>
        <dbReference type="Rhea" id="RHEA:19669"/>
        <dbReference type="ChEBI" id="CHEBI:15377"/>
        <dbReference type="ChEBI" id="CHEBI:15378"/>
        <dbReference type="ChEBI" id="CHEBI:37565"/>
        <dbReference type="ChEBI" id="CHEBI:43474"/>
        <dbReference type="ChEBI" id="CHEBI:58189"/>
        <dbReference type="EC" id="3.6.5.4"/>
    </reaction>
</comment>
<keyword evidence="6 10" id="KW-0342">GTP-binding</keyword>
<dbReference type="InterPro" id="IPR003593">
    <property type="entry name" value="AAA+_ATPase"/>
</dbReference>
<keyword evidence="2 10" id="KW-0963">Cytoplasm</keyword>
<evidence type="ECO:0000256" key="3">
    <source>
        <dbReference type="ARBA" id="ARBA00022741"/>
    </source>
</evidence>
<comment type="domain">
    <text evidence="10">Composed of three domains: the N-terminal N domain, which is responsible for interactions with the ribosome, the central G domain, which binds GTP, and the C-terminal M domain, which binds the RNA and the signal sequence of the RNC.</text>
</comment>
<accession>A0AAI8AMW1</accession>
<dbReference type="EMBL" id="CP003914">
    <property type="protein sequence ID" value="AFX74383.1"/>
    <property type="molecule type" value="Genomic_DNA"/>
</dbReference>
<comment type="function">
    <text evidence="10">Involved in targeting and insertion of nascent membrane proteins into the cytoplasmic membrane. Binds to the hydrophobic signal sequence of the ribosome-nascent chain (RNC) as it emerges from the ribosomes. The SRP-RNC complex is then targeted to the cytoplasmic membrane where it interacts with the SRP receptor FtsY.</text>
</comment>
<dbReference type="SUPFAM" id="SSF52540">
    <property type="entry name" value="P-loop containing nucleoside triphosphate hydrolases"/>
    <property type="match status" value="1"/>
</dbReference>
<sequence length="445" mass="50125">MLDFLSKRFQKSFAKMNAKTTLKEEDLNEVIREIKLALLEADVNLLIVKDFIKEIKEKALATEITSTLNPQQQFIKIVNENLVQVLGEKPKQIKYNRPIEKIVLVGLQGSGKTTTVAKLAHFSLRKKHIQKPLLIAADIYRPAAIEQLIQLGKQINIPVFSQKDSTPQEIVSAGLDYASSNDFDLVIIDTAGRLSIDEKLMQELKDIEKIAKPHEIFFVADALSGQDIINVAKTFNENITLSGSIITKLDSDARGGAALSLIKLLKIPIVFIGTGEKITNFDLFYPDRMASRILGMGDVLSLIEKAEEVIDKDQIGKIGKKIFSGNFNLDDLLNSLYQIQKLGKITKIIKLIPGMADKINAEQITEAEKKIKLYEILISSMTLEERKKPKLLKNDSRKRRILKGSGRSSQEFNRLLSEFEQMSKKMKEMSQNKGGIFNSMMQNKF</sequence>
<dbReference type="EC" id="3.6.5.4" evidence="10"/>
<evidence type="ECO:0000256" key="5">
    <source>
        <dbReference type="ARBA" id="ARBA00022884"/>
    </source>
</evidence>
<comment type="subcellular location">
    <subcellularLocation>
        <location evidence="10">Cytoplasm</location>
    </subcellularLocation>
    <text evidence="10">The SRP-RNC complex is targeted to the cytoplasmic membrane.</text>
</comment>
<dbReference type="Gene3D" id="1.20.120.140">
    <property type="entry name" value="Signal recognition particle SRP54, nucleotide-binding domain"/>
    <property type="match status" value="1"/>
</dbReference>
<organism evidence="12 13">
    <name type="scientific">Mesomycoplasma hyorhinis SK76</name>
    <dbReference type="NCBI Taxonomy" id="1118964"/>
    <lineage>
        <taxon>Bacteria</taxon>
        <taxon>Bacillati</taxon>
        <taxon>Mycoplasmatota</taxon>
        <taxon>Mycoplasmoidales</taxon>
        <taxon>Metamycoplasmataceae</taxon>
        <taxon>Mesomycoplasma</taxon>
    </lineage>
</organism>
<evidence type="ECO:0000256" key="2">
    <source>
        <dbReference type="ARBA" id="ARBA00022490"/>
    </source>
</evidence>
<dbReference type="GO" id="GO:0003924">
    <property type="term" value="F:GTPase activity"/>
    <property type="evidence" value="ECO:0007669"/>
    <property type="project" value="UniProtKB-UniRule"/>
</dbReference>
<reference evidence="12 13" key="1">
    <citation type="journal article" date="2013" name="Genome Announc.">
        <title>Complete Genome Sequence of Mycoplasma hyorhinis Strain SK76.</title>
        <authorList>
            <person name="Goodison S."/>
            <person name="Urquidi V."/>
            <person name="Kumar D."/>
            <person name="Reyes L."/>
            <person name="Rosser C.J."/>
        </authorList>
    </citation>
    <scope>NUCLEOTIDE SEQUENCE [LARGE SCALE GENOMIC DNA]</scope>
    <source>
        <strain evidence="12 13">SK76</strain>
    </source>
</reference>
<evidence type="ECO:0000256" key="6">
    <source>
        <dbReference type="ARBA" id="ARBA00023134"/>
    </source>
</evidence>
<keyword evidence="3 10" id="KW-0547">Nucleotide-binding</keyword>
<feature type="binding site" evidence="10">
    <location>
        <begin position="189"/>
        <end position="193"/>
    </location>
    <ligand>
        <name>GTP</name>
        <dbReference type="ChEBI" id="CHEBI:37565"/>
    </ligand>
</feature>
<dbReference type="Gene3D" id="3.40.50.300">
    <property type="entry name" value="P-loop containing nucleotide triphosphate hydrolases"/>
    <property type="match status" value="1"/>
</dbReference>
<evidence type="ECO:0000256" key="7">
    <source>
        <dbReference type="ARBA" id="ARBA00023135"/>
    </source>
</evidence>
<evidence type="ECO:0000256" key="8">
    <source>
        <dbReference type="ARBA" id="ARBA00023274"/>
    </source>
</evidence>
<comment type="similarity">
    <text evidence="1 10">Belongs to the GTP-binding SRP family. SRP54 subfamily.</text>
</comment>
<dbReference type="CDD" id="cd18539">
    <property type="entry name" value="SRP_G"/>
    <property type="match status" value="1"/>
</dbReference>
<dbReference type="Proteomes" id="UP000009399">
    <property type="component" value="Chromosome"/>
</dbReference>
<keyword evidence="7 10" id="KW-0733">Signal recognition particle</keyword>
<proteinExistence type="inferred from homology"/>
<evidence type="ECO:0000259" key="11">
    <source>
        <dbReference type="PROSITE" id="PS00300"/>
    </source>
</evidence>
<dbReference type="Pfam" id="PF02881">
    <property type="entry name" value="SRP54_N"/>
    <property type="match status" value="1"/>
</dbReference>
<dbReference type="SMART" id="SM00963">
    <property type="entry name" value="SRP54_N"/>
    <property type="match status" value="1"/>
</dbReference>
<evidence type="ECO:0000256" key="9">
    <source>
        <dbReference type="ARBA" id="ARBA00048027"/>
    </source>
</evidence>
<keyword evidence="4 10" id="KW-0378">Hydrolase</keyword>
<gene>
    <name evidence="10" type="primary">ffh</name>
    <name evidence="12" type="ORF">MOS_459</name>
</gene>
<dbReference type="SMART" id="SM00382">
    <property type="entry name" value="AAA"/>
    <property type="match status" value="1"/>
</dbReference>
<dbReference type="SUPFAM" id="SSF47364">
    <property type="entry name" value="Domain of the SRP/SRP receptor G-proteins"/>
    <property type="match status" value="1"/>
</dbReference>
<evidence type="ECO:0000256" key="4">
    <source>
        <dbReference type="ARBA" id="ARBA00022801"/>
    </source>
</evidence>
<dbReference type="InterPro" id="IPR022941">
    <property type="entry name" value="SRP54"/>
</dbReference>
<comment type="subunit">
    <text evidence="10">Part of the signal recognition particle protein translocation system, which is composed of SRP and FtsY.</text>
</comment>
<feature type="binding site" evidence="10">
    <location>
        <begin position="247"/>
        <end position="250"/>
    </location>
    <ligand>
        <name>GTP</name>
        <dbReference type="ChEBI" id="CHEBI:37565"/>
    </ligand>
</feature>
<dbReference type="SMART" id="SM00962">
    <property type="entry name" value="SRP54"/>
    <property type="match status" value="1"/>
</dbReference>
<dbReference type="InterPro" id="IPR027417">
    <property type="entry name" value="P-loop_NTPase"/>
</dbReference>
<dbReference type="PROSITE" id="PS00300">
    <property type="entry name" value="SRP54"/>
    <property type="match status" value="1"/>
</dbReference>
<dbReference type="PANTHER" id="PTHR11564:SF5">
    <property type="entry name" value="SIGNAL RECOGNITION PARTICLE SUBUNIT SRP54"/>
    <property type="match status" value="1"/>
</dbReference>
<dbReference type="InterPro" id="IPR004780">
    <property type="entry name" value="SRP"/>
</dbReference>
<dbReference type="Pfam" id="PF02978">
    <property type="entry name" value="SRP_SPB"/>
    <property type="match status" value="1"/>
</dbReference>
<dbReference type="InterPro" id="IPR036891">
    <property type="entry name" value="Signal_recog_part_SRP54_M_sf"/>
</dbReference>
<evidence type="ECO:0000313" key="12">
    <source>
        <dbReference type="EMBL" id="AFX74383.1"/>
    </source>
</evidence>
<evidence type="ECO:0000256" key="10">
    <source>
        <dbReference type="HAMAP-Rule" id="MF_00306"/>
    </source>
</evidence>
<evidence type="ECO:0000256" key="1">
    <source>
        <dbReference type="ARBA" id="ARBA00005450"/>
    </source>
</evidence>
<dbReference type="KEGG" id="mhs:MOS_459"/>
<dbReference type="InterPro" id="IPR036225">
    <property type="entry name" value="SRP/SRP_N"/>
</dbReference>
<dbReference type="InterPro" id="IPR000897">
    <property type="entry name" value="SRP54_GTPase_dom"/>
</dbReference>
<dbReference type="AlphaFoldDB" id="A0AAI8AMW1"/>
<dbReference type="GO" id="GO:0008312">
    <property type="term" value="F:7S RNA binding"/>
    <property type="evidence" value="ECO:0007669"/>
    <property type="project" value="InterPro"/>
</dbReference>
<dbReference type="RefSeq" id="WP_015084180.1">
    <property type="nucleotide sequence ID" value="NC_019552.1"/>
</dbReference>
<dbReference type="Pfam" id="PF00448">
    <property type="entry name" value="SRP54"/>
    <property type="match status" value="1"/>
</dbReference>
<dbReference type="GO" id="GO:0005525">
    <property type="term" value="F:GTP binding"/>
    <property type="evidence" value="ECO:0007669"/>
    <property type="project" value="UniProtKB-UniRule"/>
</dbReference>
<dbReference type="InterPro" id="IPR013822">
    <property type="entry name" value="Signal_recog_particl_SRP54_hlx"/>
</dbReference>
<dbReference type="GO" id="GO:0006614">
    <property type="term" value="P:SRP-dependent cotranslational protein targeting to membrane"/>
    <property type="evidence" value="ECO:0007669"/>
    <property type="project" value="InterPro"/>
</dbReference>
<dbReference type="HAMAP" id="MF_00306">
    <property type="entry name" value="SRP54"/>
    <property type="match status" value="1"/>
</dbReference>
<dbReference type="NCBIfam" id="TIGR00959">
    <property type="entry name" value="ffh"/>
    <property type="match status" value="1"/>
</dbReference>
<protein>
    <recommendedName>
        <fullName evidence="10">Signal recognition particle protein</fullName>
        <ecNumber evidence="10">3.6.5.4</ecNumber>
    </recommendedName>
    <alternativeName>
        <fullName evidence="10">Fifty-four homolog</fullName>
    </alternativeName>
</protein>
<feature type="domain" description="SRP54-type proteins GTP-binding" evidence="11">
    <location>
        <begin position="268"/>
        <end position="281"/>
    </location>
</feature>
<feature type="binding site" evidence="10">
    <location>
        <begin position="106"/>
        <end position="113"/>
    </location>
    <ligand>
        <name>GTP</name>
        <dbReference type="ChEBI" id="CHEBI:37565"/>
    </ligand>
</feature>
<dbReference type="SUPFAM" id="SSF47446">
    <property type="entry name" value="Signal peptide-binding domain"/>
    <property type="match status" value="1"/>
</dbReference>
<evidence type="ECO:0000313" key="13">
    <source>
        <dbReference type="Proteomes" id="UP000009399"/>
    </source>
</evidence>
<dbReference type="InterPro" id="IPR042101">
    <property type="entry name" value="SRP54_N_sf"/>
</dbReference>
<keyword evidence="5 10" id="KW-0694">RNA-binding</keyword>
<dbReference type="GO" id="GO:0048500">
    <property type="term" value="C:signal recognition particle"/>
    <property type="evidence" value="ECO:0007669"/>
    <property type="project" value="UniProtKB-UniRule"/>
</dbReference>
<dbReference type="PANTHER" id="PTHR11564">
    <property type="entry name" value="SIGNAL RECOGNITION PARTICLE 54K PROTEIN SRP54"/>
    <property type="match status" value="1"/>
</dbReference>